<name>A0A9N9CEP7_FUNMO</name>
<dbReference type="AlphaFoldDB" id="A0A9N9CEP7"/>
<reference evidence="1" key="1">
    <citation type="submission" date="2021-06" db="EMBL/GenBank/DDBJ databases">
        <authorList>
            <person name="Kallberg Y."/>
            <person name="Tangrot J."/>
            <person name="Rosling A."/>
        </authorList>
    </citation>
    <scope>NUCLEOTIDE SEQUENCE</scope>
    <source>
        <strain evidence="1">87-6 pot B 2015</strain>
    </source>
</reference>
<evidence type="ECO:0000313" key="2">
    <source>
        <dbReference type="Proteomes" id="UP000789375"/>
    </source>
</evidence>
<organism evidence="1 2">
    <name type="scientific">Funneliformis mosseae</name>
    <name type="common">Endomycorrhizal fungus</name>
    <name type="synonym">Glomus mosseae</name>
    <dbReference type="NCBI Taxonomy" id="27381"/>
    <lineage>
        <taxon>Eukaryota</taxon>
        <taxon>Fungi</taxon>
        <taxon>Fungi incertae sedis</taxon>
        <taxon>Mucoromycota</taxon>
        <taxon>Glomeromycotina</taxon>
        <taxon>Glomeromycetes</taxon>
        <taxon>Glomerales</taxon>
        <taxon>Glomeraceae</taxon>
        <taxon>Funneliformis</taxon>
    </lineage>
</organism>
<keyword evidence="2" id="KW-1185">Reference proteome</keyword>
<dbReference type="Proteomes" id="UP000789375">
    <property type="component" value="Unassembled WGS sequence"/>
</dbReference>
<evidence type="ECO:0000313" key="1">
    <source>
        <dbReference type="EMBL" id="CAG8597742.1"/>
    </source>
</evidence>
<comment type="caution">
    <text evidence="1">The sequence shown here is derived from an EMBL/GenBank/DDBJ whole genome shotgun (WGS) entry which is preliminary data.</text>
</comment>
<sequence length="141" mass="16280">MHHLNNYMNSKLEINPLLTVPDLYRSFHRSLVIVEKNEAVSYPKYIVDYAKKLKITVKDQVSKSKALDNIKNAITKKHKRDSNDDCENELNEEMVQENYATSAKEPNNNFAILSFSIKKSIIEKLKVNPVLSYVTDCESIM</sequence>
<dbReference type="EMBL" id="CAJVPP010002371">
    <property type="protein sequence ID" value="CAG8597742.1"/>
    <property type="molecule type" value="Genomic_DNA"/>
</dbReference>
<proteinExistence type="predicted"/>
<gene>
    <name evidence="1" type="ORF">FMOSSE_LOCUS8780</name>
</gene>
<accession>A0A9N9CEP7</accession>
<protein>
    <submittedName>
        <fullName evidence="1">6677_t:CDS:1</fullName>
    </submittedName>
</protein>